<dbReference type="InterPro" id="IPR000794">
    <property type="entry name" value="Beta-ketoacyl_synthase"/>
</dbReference>
<evidence type="ECO:0000313" key="5">
    <source>
        <dbReference type="EMBL" id="KPV42118.1"/>
    </source>
</evidence>
<evidence type="ECO:0000256" key="3">
    <source>
        <dbReference type="RuleBase" id="RU003694"/>
    </source>
</evidence>
<dbReference type="EMBL" id="LJCO01000082">
    <property type="protein sequence ID" value="KPV42118.1"/>
    <property type="molecule type" value="Genomic_DNA"/>
</dbReference>
<evidence type="ECO:0000313" key="6">
    <source>
        <dbReference type="Proteomes" id="UP000050482"/>
    </source>
</evidence>
<dbReference type="InterPro" id="IPR014031">
    <property type="entry name" value="Ketoacyl_synth_C"/>
</dbReference>
<dbReference type="GO" id="GO:0004315">
    <property type="term" value="F:3-oxoacyl-[acyl-carrier-protein] synthase activity"/>
    <property type="evidence" value="ECO:0007669"/>
    <property type="project" value="TreeGrafter"/>
</dbReference>
<sequence>MPSRTRVVVTGMGTVTPLGVGLKRFWNGLLQGESAVREMSDPVLQKWTPVAAQAIDFTPEDYLPRKLVSDTDRFTQLALVSAKEALFDAGFDGDSGHPFGKESESDRVGLSLGSAFGGVQSLEAGAVKLTSSVRVSPRLVSKSIPNAAAGAIAMTYHITGPSMTYATACASAANAIGEAAYWLKSGEVDVVLAGGAECLFTPSILAGLKSAGALAQNGPEDKSRWSRPFDANRQGMVMGEGAAILVLEELEHARARGARIYAELTGYGASNDAYHETAPHPDGIGAASAMSRALRSAGLSPKDIDYINAHATSTPAGDSAECKALSRVFGDDLSNIPISSIKGVTGHLLGAAGAIESVACIKAIEDEILPPTAHCEQPDELAPASLICNTPLEKRVNRVLSNSFGFGGQNGVLVWERFVD</sequence>
<dbReference type="PANTHER" id="PTHR11712">
    <property type="entry name" value="POLYKETIDE SYNTHASE-RELATED"/>
    <property type="match status" value="1"/>
</dbReference>
<dbReference type="PROSITE" id="PS52004">
    <property type="entry name" value="KS3_2"/>
    <property type="match status" value="1"/>
</dbReference>
<dbReference type="SMART" id="SM00825">
    <property type="entry name" value="PKS_KS"/>
    <property type="match status" value="1"/>
</dbReference>
<dbReference type="InterPro" id="IPR016039">
    <property type="entry name" value="Thiolase-like"/>
</dbReference>
<reference evidence="5 6" key="1">
    <citation type="submission" date="2015-09" db="EMBL/GenBank/DDBJ databases">
        <title>Draft genome sequence of Alicyclobacillus ferrooxydans DSM 22381.</title>
        <authorList>
            <person name="Hemp J."/>
        </authorList>
    </citation>
    <scope>NUCLEOTIDE SEQUENCE [LARGE SCALE GENOMIC DNA]</scope>
    <source>
        <strain evidence="5 6">TC-34</strain>
    </source>
</reference>
<dbReference type="PANTHER" id="PTHR11712:SF336">
    <property type="entry name" value="3-OXOACYL-[ACYL-CARRIER-PROTEIN] SYNTHASE, MITOCHONDRIAL"/>
    <property type="match status" value="1"/>
</dbReference>
<dbReference type="Gene3D" id="3.40.47.10">
    <property type="match status" value="1"/>
</dbReference>
<dbReference type="GO" id="GO:0006633">
    <property type="term" value="P:fatty acid biosynthetic process"/>
    <property type="evidence" value="ECO:0007669"/>
    <property type="project" value="TreeGrafter"/>
</dbReference>
<dbReference type="RefSeq" id="WP_054970743.1">
    <property type="nucleotide sequence ID" value="NZ_LJCO01000082.1"/>
</dbReference>
<name>A0A0P9CRL7_9BACL</name>
<gene>
    <name evidence="5" type="ORF">AN477_18875</name>
</gene>
<accession>A0A0P9CRL7</accession>
<evidence type="ECO:0000256" key="1">
    <source>
        <dbReference type="ARBA" id="ARBA00008467"/>
    </source>
</evidence>
<dbReference type="SUPFAM" id="SSF53901">
    <property type="entry name" value="Thiolase-like"/>
    <property type="match status" value="2"/>
</dbReference>
<comment type="similarity">
    <text evidence="1 3">Belongs to the thiolase-like superfamily. Beta-ketoacyl-ACP synthases family.</text>
</comment>
<protein>
    <submittedName>
        <fullName evidence="5">Beta-ketoacyl synthase</fullName>
    </submittedName>
</protein>
<keyword evidence="6" id="KW-1185">Reference proteome</keyword>
<dbReference type="Proteomes" id="UP000050482">
    <property type="component" value="Unassembled WGS sequence"/>
</dbReference>
<organism evidence="5 6">
    <name type="scientific">Alicyclobacillus ferrooxydans</name>
    <dbReference type="NCBI Taxonomy" id="471514"/>
    <lineage>
        <taxon>Bacteria</taxon>
        <taxon>Bacillati</taxon>
        <taxon>Bacillota</taxon>
        <taxon>Bacilli</taxon>
        <taxon>Bacillales</taxon>
        <taxon>Alicyclobacillaceae</taxon>
        <taxon>Alicyclobacillus</taxon>
    </lineage>
</organism>
<comment type="caution">
    <text evidence="5">The sequence shown here is derived from an EMBL/GenBank/DDBJ whole genome shotgun (WGS) entry which is preliminary data.</text>
</comment>
<evidence type="ECO:0000259" key="4">
    <source>
        <dbReference type="PROSITE" id="PS52004"/>
    </source>
</evidence>
<dbReference type="STRING" id="471514.AN477_18875"/>
<proteinExistence type="inferred from homology"/>
<keyword evidence="2 3" id="KW-0808">Transferase</keyword>
<dbReference type="NCBIfam" id="NF005589">
    <property type="entry name" value="PRK07314.1"/>
    <property type="match status" value="1"/>
</dbReference>
<dbReference type="PATRIC" id="fig|471514.4.peg.1460"/>
<dbReference type="OrthoDB" id="9808669at2"/>
<dbReference type="Pfam" id="PF02801">
    <property type="entry name" value="Ketoacyl-synt_C"/>
    <property type="match status" value="1"/>
</dbReference>
<dbReference type="AlphaFoldDB" id="A0A0P9CRL7"/>
<dbReference type="InterPro" id="IPR014030">
    <property type="entry name" value="Ketoacyl_synth_N"/>
</dbReference>
<feature type="domain" description="Ketosynthase family 3 (KS3)" evidence="4">
    <location>
        <begin position="4"/>
        <end position="417"/>
    </location>
</feature>
<dbReference type="Pfam" id="PF00109">
    <property type="entry name" value="ketoacyl-synt"/>
    <property type="match status" value="1"/>
</dbReference>
<evidence type="ECO:0000256" key="2">
    <source>
        <dbReference type="ARBA" id="ARBA00022679"/>
    </source>
</evidence>
<dbReference type="InterPro" id="IPR020841">
    <property type="entry name" value="PKS_Beta-ketoAc_synthase_dom"/>
</dbReference>
<dbReference type="CDD" id="cd00834">
    <property type="entry name" value="KAS_I_II"/>
    <property type="match status" value="1"/>
</dbReference>